<feature type="compositionally biased region" description="Polar residues" evidence="1">
    <location>
        <begin position="250"/>
        <end position="259"/>
    </location>
</feature>
<dbReference type="InterPro" id="IPR006457">
    <property type="entry name" value="S_layer-rel_Mac"/>
</dbReference>
<evidence type="ECO:0000313" key="4">
    <source>
        <dbReference type="EMBL" id="QNO49258.1"/>
    </source>
</evidence>
<proteinExistence type="predicted"/>
<dbReference type="EMBL" id="MT631375">
    <property type="protein sequence ID" value="QNO49258.1"/>
    <property type="molecule type" value="Genomic_DNA"/>
</dbReference>
<name>A0A7G9YMJ9_9EURY</name>
<reference evidence="3" key="1">
    <citation type="submission" date="2020-06" db="EMBL/GenBank/DDBJ databases">
        <title>Unique genomic features of the anaerobic methanotrophic archaea.</title>
        <authorList>
            <person name="Chadwick G.L."/>
            <person name="Skennerton C.T."/>
            <person name="Laso-Perez R."/>
            <person name="Leu A.O."/>
            <person name="Speth D.R."/>
            <person name="Yu H."/>
            <person name="Morgan-Lang C."/>
            <person name="Hatzenpichler R."/>
            <person name="Goudeau D."/>
            <person name="Malmstrom R."/>
            <person name="Brazelton W.J."/>
            <person name="Woyke T."/>
            <person name="Hallam S.J."/>
            <person name="Tyson G.W."/>
            <person name="Wegener G."/>
            <person name="Boetius A."/>
            <person name="Orphan V."/>
        </authorList>
    </citation>
    <scope>NUCLEOTIDE SEQUENCE</scope>
</reference>
<evidence type="ECO:0000259" key="2">
    <source>
        <dbReference type="Pfam" id="PF07752"/>
    </source>
</evidence>
<dbReference type="Gene3D" id="2.60.98.40">
    <property type="match status" value="1"/>
</dbReference>
<evidence type="ECO:0000313" key="3">
    <source>
        <dbReference type="EMBL" id="QNO49233.1"/>
    </source>
</evidence>
<organism evidence="3">
    <name type="scientific">Candidatus Methanogaster sp. ANME-2c ERB4</name>
    <dbReference type="NCBI Taxonomy" id="2759911"/>
    <lineage>
        <taxon>Archaea</taxon>
        <taxon>Methanobacteriati</taxon>
        <taxon>Methanobacteriota</taxon>
        <taxon>Stenosarchaea group</taxon>
        <taxon>Methanomicrobia</taxon>
        <taxon>Methanosarcinales</taxon>
        <taxon>ANME-2 cluster</taxon>
        <taxon>Candidatus Methanogasteraceae</taxon>
        <taxon>Candidatus Methanogaster</taxon>
    </lineage>
</organism>
<dbReference type="EMBL" id="MT631374">
    <property type="protein sequence ID" value="QNO49233.1"/>
    <property type="molecule type" value="Genomic_DNA"/>
</dbReference>
<evidence type="ECO:0000256" key="1">
    <source>
        <dbReference type="SAM" id="MobiDB-lite"/>
    </source>
</evidence>
<sequence>MRFIWFMGCEYRSLDPARANLLSKILICFDKYDAPEEGNTKKTLATGEIWELKEGYSLVPSQVDLKGSKVYLNLYKNGEVVYDEVLKPGDYFMYNETIDGVDDITLFTCHVDSAFRGTYSNVVILSVVRQYSDNPKKIEIGEEYGEFEVTKILHKTIELKNANTISFSLFERAELLGDWIKFRVSENGWWGYAYTGIVCAAPEVKESTGNPELPPVETVVANSTQTTAPTSVTHTSGDTDASEDVPAPSQEDSGTTKNDPAQVIGTDATHPESVFGFRGSVGYHGLFAVAYLDD</sequence>
<protein>
    <recommendedName>
        <fullName evidence="2">S-layer family duplication domain-containing protein</fullName>
    </recommendedName>
</protein>
<accession>A0A7G9YMJ9</accession>
<feature type="compositionally biased region" description="Polar residues" evidence="1">
    <location>
        <begin position="222"/>
        <end position="239"/>
    </location>
</feature>
<dbReference type="Pfam" id="PF07752">
    <property type="entry name" value="S-layer"/>
    <property type="match status" value="1"/>
</dbReference>
<dbReference type="AlphaFoldDB" id="A0A7G9YMJ9"/>
<feature type="domain" description="S-layer family duplication" evidence="2">
    <location>
        <begin position="39"/>
        <end position="185"/>
    </location>
</feature>
<gene>
    <name evidence="3" type="ORF">DHJJDJHP_00040</name>
    <name evidence="4" type="ORF">LDNCKMAD_00023</name>
</gene>
<feature type="region of interest" description="Disordered" evidence="1">
    <location>
        <begin position="222"/>
        <end position="266"/>
    </location>
</feature>